<dbReference type="InterPro" id="IPR036590">
    <property type="entry name" value="SRAP-like"/>
</dbReference>
<dbReference type="PANTHER" id="PTHR13604:SF0">
    <property type="entry name" value="ABASIC SITE PROCESSING PROTEIN HMCES"/>
    <property type="match status" value="1"/>
</dbReference>
<organism evidence="9 10">
    <name type="scientific">Xanthobacter oligotrophicus</name>
    <dbReference type="NCBI Taxonomy" id="2607286"/>
    <lineage>
        <taxon>Bacteria</taxon>
        <taxon>Pseudomonadati</taxon>
        <taxon>Pseudomonadota</taxon>
        <taxon>Alphaproteobacteria</taxon>
        <taxon>Hyphomicrobiales</taxon>
        <taxon>Xanthobacteraceae</taxon>
        <taxon>Xanthobacter</taxon>
    </lineage>
</organism>
<evidence type="ECO:0000256" key="4">
    <source>
        <dbReference type="ARBA" id="ARBA00022801"/>
    </source>
</evidence>
<evidence type="ECO:0000256" key="3">
    <source>
        <dbReference type="ARBA" id="ARBA00022763"/>
    </source>
</evidence>
<keyword evidence="3" id="KW-0227">DNA damage</keyword>
<evidence type="ECO:0000256" key="1">
    <source>
        <dbReference type="ARBA" id="ARBA00008136"/>
    </source>
</evidence>
<keyword evidence="6" id="KW-0238">DNA-binding</keyword>
<dbReference type="PANTHER" id="PTHR13604">
    <property type="entry name" value="DC12-RELATED"/>
    <property type="match status" value="1"/>
</dbReference>
<name>A0ABW7A1Q5_9HYPH</name>
<sequence>MCGRFVQQMPPVRAGELFDVDPALAALPNAPPRYNAAPTQDLMVVRRHPQTGARHLSLLRWGLVPSFAKDASGGARLINARSETASEKLSFRAAWRARRRCIVPADGFYEWARAPGRRQPFFIRRADGRPLALAGLWEGWRDPATGQWLRTFTILTTGADPKLRPLHERMPVILPEADIAAFLEAEDPRDLMRSFPGADLDLWPVSDRVNAVRNDGPDLMAPLPGEAAASAMALLSAGADADNRGFGDPESP</sequence>
<keyword evidence="10" id="KW-1185">Reference proteome</keyword>
<evidence type="ECO:0000256" key="8">
    <source>
        <dbReference type="RuleBase" id="RU364100"/>
    </source>
</evidence>
<gene>
    <name evidence="9" type="ORF">V5F32_17040</name>
</gene>
<proteinExistence type="inferred from homology"/>
<dbReference type="EMBL" id="JBAFVH010000009">
    <property type="protein sequence ID" value="MFG1373884.1"/>
    <property type="molecule type" value="Genomic_DNA"/>
</dbReference>
<dbReference type="InterPro" id="IPR003738">
    <property type="entry name" value="SRAP"/>
</dbReference>
<dbReference type="Gene3D" id="3.90.1680.10">
    <property type="entry name" value="SOS response associated peptidase-like"/>
    <property type="match status" value="1"/>
</dbReference>
<evidence type="ECO:0000256" key="2">
    <source>
        <dbReference type="ARBA" id="ARBA00022670"/>
    </source>
</evidence>
<evidence type="ECO:0000256" key="7">
    <source>
        <dbReference type="ARBA" id="ARBA00023239"/>
    </source>
</evidence>
<reference evidence="9 10" key="1">
    <citation type="submission" date="2024-02" db="EMBL/GenBank/DDBJ databases">
        <title>Expansion and revision of Xanthobacter and proposal of Roseixanthobacter gen. nov.</title>
        <authorList>
            <person name="Soltysiak M.P.M."/>
            <person name="Jalihal A."/>
            <person name="Ory A."/>
            <person name="Chrisophersen C."/>
            <person name="Lee A.D."/>
            <person name="Boulton J."/>
            <person name="Springer M."/>
        </authorList>
    </citation>
    <scope>NUCLEOTIDE SEQUENCE [LARGE SCALE GENOMIC DNA]</scope>
    <source>
        <strain evidence="9 10">23A</strain>
    </source>
</reference>
<dbReference type="RefSeq" id="WP_393993573.1">
    <property type="nucleotide sequence ID" value="NZ_JBAFVH010000009.1"/>
</dbReference>
<dbReference type="EC" id="3.4.-.-" evidence="8"/>
<evidence type="ECO:0000313" key="9">
    <source>
        <dbReference type="EMBL" id="MFG1373884.1"/>
    </source>
</evidence>
<accession>A0ABW7A1Q5</accession>
<dbReference type="SUPFAM" id="SSF143081">
    <property type="entry name" value="BB1717-like"/>
    <property type="match status" value="1"/>
</dbReference>
<keyword evidence="2 8" id="KW-0645">Protease</keyword>
<keyword evidence="5" id="KW-0190">Covalent protein-DNA linkage</keyword>
<dbReference type="Pfam" id="PF02586">
    <property type="entry name" value="SRAP"/>
    <property type="match status" value="1"/>
</dbReference>
<keyword evidence="4 8" id="KW-0378">Hydrolase</keyword>
<evidence type="ECO:0000313" key="10">
    <source>
        <dbReference type="Proteomes" id="UP001604002"/>
    </source>
</evidence>
<comment type="caution">
    <text evidence="9">The sequence shown here is derived from an EMBL/GenBank/DDBJ whole genome shotgun (WGS) entry which is preliminary data.</text>
</comment>
<comment type="similarity">
    <text evidence="1 8">Belongs to the SOS response-associated peptidase family.</text>
</comment>
<keyword evidence="7" id="KW-0456">Lyase</keyword>
<dbReference type="Proteomes" id="UP001604002">
    <property type="component" value="Unassembled WGS sequence"/>
</dbReference>
<protein>
    <recommendedName>
        <fullName evidence="8">Abasic site processing protein</fullName>
        <ecNumber evidence="8">3.4.-.-</ecNumber>
    </recommendedName>
</protein>
<evidence type="ECO:0000256" key="6">
    <source>
        <dbReference type="ARBA" id="ARBA00023125"/>
    </source>
</evidence>
<evidence type="ECO:0000256" key="5">
    <source>
        <dbReference type="ARBA" id="ARBA00023124"/>
    </source>
</evidence>